<feature type="signal peptide" evidence="2">
    <location>
        <begin position="1"/>
        <end position="17"/>
    </location>
</feature>
<evidence type="ECO:0000256" key="2">
    <source>
        <dbReference type="SAM" id="SignalP"/>
    </source>
</evidence>
<keyword evidence="1" id="KW-0812">Transmembrane</keyword>
<evidence type="ECO:0000313" key="4">
    <source>
        <dbReference type="Proteomes" id="UP000593571"/>
    </source>
</evidence>
<feature type="chain" id="PRO_5029863432" evidence="2">
    <location>
        <begin position="18"/>
        <end position="224"/>
    </location>
</feature>
<proteinExistence type="predicted"/>
<protein>
    <submittedName>
        <fullName evidence="3">Testis expressed 51</fullName>
    </submittedName>
</protein>
<evidence type="ECO:0000313" key="3">
    <source>
        <dbReference type="EMBL" id="KAF6498177.1"/>
    </source>
</evidence>
<dbReference type="Proteomes" id="UP000593571">
    <property type="component" value="Unassembled WGS sequence"/>
</dbReference>
<dbReference type="AlphaFoldDB" id="A0A7J8JMS2"/>
<accession>A0A7J8JMS2</accession>
<keyword evidence="1" id="KW-0472">Membrane</keyword>
<gene>
    <name evidence="3" type="ORF">HJG63_019112</name>
</gene>
<sequence length="224" mass="25443">MLLLLLSYLLPAADTYGKNCLHCWPELPALIDYDLQILWGTPGPPPELSQSLYSLFLERRVLLDPWYLDEDHLEEELAKLFNHIDQAIKTFRNDKALLLEEVQIQKKLFSERLSELPEKLKNKDLPSSLEVINCANCKTHILTCKDPTICPAETQRNFAWAVSLGILLPLAVIAGGGYYISWLEKKKKKKKKAEEPTTLPFHEHPSSTLLVSTVIATQPHTSLT</sequence>
<keyword evidence="2" id="KW-0732">Signal</keyword>
<keyword evidence="1" id="KW-1133">Transmembrane helix</keyword>
<evidence type="ECO:0000256" key="1">
    <source>
        <dbReference type="SAM" id="Phobius"/>
    </source>
</evidence>
<feature type="transmembrane region" description="Helical" evidence="1">
    <location>
        <begin position="158"/>
        <end position="182"/>
    </location>
</feature>
<organism evidence="3 4">
    <name type="scientific">Rousettus aegyptiacus</name>
    <name type="common">Egyptian fruit bat</name>
    <name type="synonym">Pteropus aegyptiacus</name>
    <dbReference type="NCBI Taxonomy" id="9407"/>
    <lineage>
        <taxon>Eukaryota</taxon>
        <taxon>Metazoa</taxon>
        <taxon>Chordata</taxon>
        <taxon>Craniata</taxon>
        <taxon>Vertebrata</taxon>
        <taxon>Euteleostomi</taxon>
        <taxon>Mammalia</taxon>
        <taxon>Eutheria</taxon>
        <taxon>Laurasiatheria</taxon>
        <taxon>Chiroptera</taxon>
        <taxon>Yinpterochiroptera</taxon>
        <taxon>Pteropodoidea</taxon>
        <taxon>Pteropodidae</taxon>
        <taxon>Rousettinae</taxon>
        <taxon>Rousettus</taxon>
    </lineage>
</organism>
<dbReference type="EMBL" id="JACASE010000002">
    <property type="protein sequence ID" value="KAF6498177.1"/>
    <property type="molecule type" value="Genomic_DNA"/>
</dbReference>
<name>A0A7J8JMS2_ROUAE</name>
<comment type="caution">
    <text evidence="3">The sequence shown here is derived from an EMBL/GenBank/DDBJ whole genome shotgun (WGS) entry which is preliminary data.</text>
</comment>
<keyword evidence="4" id="KW-1185">Reference proteome</keyword>
<reference evidence="3 4" key="1">
    <citation type="journal article" date="2020" name="Nature">
        <title>Six reference-quality genomes reveal evolution of bat adaptations.</title>
        <authorList>
            <person name="Jebb D."/>
            <person name="Huang Z."/>
            <person name="Pippel M."/>
            <person name="Hughes G.M."/>
            <person name="Lavrichenko K."/>
            <person name="Devanna P."/>
            <person name="Winkler S."/>
            <person name="Jermiin L.S."/>
            <person name="Skirmuntt E.C."/>
            <person name="Katzourakis A."/>
            <person name="Burkitt-Gray L."/>
            <person name="Ray D.A."/>
            <person name="Sullivan K.A.M."/>
            <person name="Roscito J.G."/>
            <person name="Kirilenko B.M."/>
            <person name="Davalos L.M."/>
            <person name="Corthals A.P."/>
            <person name="Power M.L."/>
            <person name="Jones G."/>
            <person name="Ransome R.D."/>
            <person name="Dechmann D.K.N."/>
            <person name="Locatelli A.G."/>
            <person name="Puechmaille S.J."/>
            <person name="Fedrigo O."/>
            <person name="Jarvis E.D."/>
            <person name="Hiller M."/>
            <person name="Vernes S.C."/>
            <person name="Myers E.W."/>
            <person name="Teeling E.C."/>
        </authorList>
    </citation>
    <scope>NUCLEOTIDE SEQUENCE [LARGE SCALE GENOMIC DNA]</scope>
    <source>
        <strain evidence="3">MRouAeg1</strain>
        <tissue evidence="3">Muscle</tissue>
    </source>
</reference>